<dbReference type="InterPro" id="IPR036442">
    <property type="entry name" value="ProQ/FinO_sf"/>
</dbReference>
<dbReference type="Gene3D" id="1.10.1710.10">
    <property type="entry name" value="ProQ/FinO domain"/>
    <property type="match status" value="1"/>
</dbReference>
<dbReference type="EMBL" id="JPWI01000023">
    <property type="protein sequence ID" value="RCK41031.1"/>
    <property type="molecule type" value="Genomic_DNA"/>
</dbReference>
<gene>
    <name evidence="4" type="ORF">TH30_22195</name>
</gene>
<comment type="caution">
    <text evidence="4">The sequence shown here is derived from an EMBL/GenBank/DDBJ whole genome shotgun (WGS) entry which is preliminary data.</text>
</comment>
<dbReference type="AlphaFoldDB" id="A0A367WKE5"/>
<evidence type="ECO:0000256" key="1">
    <source>
        <dbReference type="ARBA" id="ARBA00022884"/>
    </source>
</evidence>
<dbReference type="Proteomes" id="UP000252255">
    <property type="component" value="Unassembled WGS sequence"/>
</dbReference>
<name>A0A367WKE5_9PROT</name>
<sequence length="170" mass="19022">MEVKVTKHKKSQGSIWSADRKIIARAFELRAAQELQSLLREEIAILPANLSDQIKPFQLGVRAILGDLMKAGTTPDELKHALQRYTGATGYQMALGLDDSHRYRLDGSVDDPVSENNREHARKIALGRFKKMRRKNANPQLDGRLSSPVSKPEPVKPARTVLTINRRSGT</sequence>
<proteinExistence type="predicted"/>
<evidence type="ECO:0000313" key="4">
    <source>
        <dbReference type="EMBL" id="RCK41031.1"/>
    </source>
</evidence>
<keyword evidence="1" id="KW-0694">RNA-binding</keyword>
<accession>A0A367WKE5</accession>
<feature type="region of interest" description="Disordered" evidence="2">
    <location>
        <begin position="132"/>
        <end position="170"/>
    </location>
</feature>
<dbReference type="GO" id="GO:0003723">
    <property type="term" value="F:RNA binding"/>
    <property type="evidence" value="ECO:0007669"/>
    <property type="project" value="UniProtKB-KW"/>
</dbReference>
<dbReference type="Pfam" id="PF04352">
    <property type="entry name" value="ProQ"/>
    <property type="match status" value="1"/>
</dbReference>
<protein>
    <recommendedName>
        <fullName evidence="3">ProQ/FinO domain-containing protein</fullName>
    </recommendedName>
</protein>
<evidence type="ECO:0000259" key="3">
    <source>
        <dbReference type="Pfam" id="PF04352"/>
    </source>
</evidence>
<feature type="domain" description="ProQ/FinO" evidence="3">
    <location>
        <begin position="34"/>
        <end position="136"/>
    </location>
</feature>
<dbReference type="SUPFAM" id="SSF48657">
    <property type="entry name" value="FinO-like"/>
    <property type="match status" value="1"/>
</dbReference>
<evidence type="ECO:0000256" key="2">
    <source>
        <dbReference type="SAM" id="MobiDB-lite"/>
    </source>
</evidence>
<organism evidence="4 5">
    <name type="scientific">Thalassospira profundimaris</name>
    <dbReference type="NCBI Taxonomy" id="502049"/>
    <lineage>
        <taxon>Bacteria</taxon>
        <taxon>Pseudomonadati</taxon>
        <taxon>Pseudomonadota</taxon>
        <taxon>Alphaproteobacteria</taxon>
        <taxon>Rhodospirillales</taxon>
        <taxon>Thalassospiraceae</taxon>
        <taxon>Thalassospira</taxon>
    </lineage>
</organism>
<reference evidence="4 5" key="1">
    <citation type="submission" date="2014-07" db="EMBL/GenBank/DDBJ databases">
        <title>Draft genome sequence of Thalassospira profundimaris PR54-5.</title>
        <authorList>
            <person name="Lai Q."/>
            <person name="Shao Z."/>
        </authorList>
    </citation>
    <scope>NUCLEOTIDE SEQUENCE [LARGE SCALE GENOMIC DNA]</scope>
    <source>
        <strain evidence="4 5">PR54-5</strain>
    </source>
</reference>
<dbReference type="InterPro" id="IPR016103">
    <property type="entry name" value="ProQ/FinO"/>
</dbReference>
<evidence type="ECO:0000313" key="5">
    <source>
        <dbReference type="Proteomes" id="UP000252255"/>
    </source>
</evidence>